<dbReference type="EMBL" id="ML145255">
    <property type="protein sequence ID" value="TBU52344.1"/>
    <property type="molecule type" value="Genomic_DNA"/>
</dbReference>
<evidence type="ECO:0000256" key="2">
    <source>
        <dbReference type="SAM" id="Phobius"/>
    </source>
</evidence>
<dbReference type="AlphaFoldDB" id="A0A4Q9PC32"/>
<name>A0A4Q9PC32_9APHY</name>
<feature type="region of interest" description="Disordered" evidence="1">
    <location>
        <begin position="213"/>
        <end position="234"/>
    </location>
</feature>
<feature type="transmembrane region" description="Helical" evidence="2">
    <location>
        <begin position="66"/>
        <end position="89"/>
    </location>
</feature>
<accession>A0A4Q9PC32</accession>
<evidence type="ECO:0000313" key="4">
    <source>
        <dbReference type="Proteomes" id="UP000292082"/>
    </source>
</evidence>
<reference evidence="3 4" key="1">
    <citation type="submission" date="2019-01" db="EMBL/GenBank/DDBJ databases">
        <title>Draft genome sequences of three monokaryotic isolates of the white-rot basidiomycete fungus Dichomitus squalens.</title>
        <authorList>
            <consortium name="DOE Joint Genome Institute"/>
            <person name="Lopez S.C."/>
            <person name="Andreopoulos B."/>
            <person name="Pangilinan J."/>
            <person name="Lipzen A."/>
            <person name="Riley R."/>
            <person name="Ahrendt S."/>
            <person name="Ng V."/>
            <person name="Barry K."/>
            <person name="Daum C."/>
            <person name="Grigoriev I.V."/>
            <person name="Hilden K.S."/>
            <person name="Makela M.R."/>
            <person name="de Vries R.P."/>
        </authorList>
    </citation>
    <scope>NUCLEOTIDE SEQUENCE [LARGE SCALE GENOMIC DNA]</scope>
    <source>
        <strain evidence="3 4">CBS 464.89</strain>
    </source>
</reference>
<keyword evidence="2" id="KW-0812">Transmembrane</keyword>
<organism evidence="3 4">
    <name type="scientific">Dichomitus squalens</name>
    <dbReference type="NCBI Taxonomy" id="114155"/>
    <lineage>
        <taxon>Eukaryota</taxon>
        <taxon>Fungi</taxon>
        <taxon>Dikarya</taxon>
        <taxon>Basidiomycota</taxon>
        <taxon>Agaricomycotina</taxon>
        <taxon>Agaricomycetes</taxon>
        <taxon>Polyporales</taxon>
        <taxon>Polyporaceae</taxon>
        <taxon>Dichomitus</taxon>
    </lineage>
</organism>
<evidence type="ECO:0000313" key="3">
    <source>
        <dbReference type="EMBL" id="TBU52344.1"/>
    </source>
</evidence>
<keyword evidence="4" id="KW-1185">Reference proteome</keyword>
<protein>
    <submittedName>
        <fullName evidence="3">Uncharacterized protein</fullName>
    </submittedName>
</protein>
<keyword evidence="2" id="KW-1133">Transmembrane helix</keyword>
<keyword evidence="2" id="KW-0472">Membrane</keyword>
<feature type="transmembrane region" description="Helical" evidence="2">
    <location>
        <begin position="109"/>
        <end position="137"/>
    </location>
</feature>
<evidence type="ECO:0000256" key="1">
    <source>
        <dbReference type="SAM" id="MobiDB-lite"/>
    </source>
</evidence>
<dbReference type="Proteomes" id="UP000292082">
    <property type="component" value="Unassembled WGS sequence"/>
</dbReference>
<sequence>MTVLYLVWELATGLNISDKFCSSILAFYRPGSLHRYTGLCTQEELDTVPLGVNFDLTTSPSISPKIVIISRSCLIVADCLAVGATWFALGLRFPTRRGDGFKGSITSVLLIDGTAFFLILAVLNSLHLTLTLISIAVEALQPISVVTIFTNPLSAILVSRFLLHLQSASLRAVGSLPPSQVSSLHLDHSLVFERVIGSLGASIAAEDYFMEDDLDNGDNGERADEPDLSQSSSE</sequence>
<proteinExistence type="predicted"/>
<gene>
    <name evidence="3" type="ORF">BD310DRAFT_970857</name>
</gene>